<dbReference type="GO" id="GO:0051213">
    <property type="term" value="F:dioxygenase activity"/>
    <property type="evidence" value="ECO:0007669"/>
    <property type="project" value="UniProtKB-KW"/>
</dbReference>
<proteinExistence type="predicted"/>
<evidence type="ECO:0000313" key="8">
    <source>
        <dbReference type="EMBL" id="SEG74300.1"/>
    </source>
</evidence>
<keyword evidence="8" id="KW-0560">Oxidoreductase</keyword>
<gene>
    <name evidence="7" type="ORF">DV707_14225</name>
    <name evidence="8" type="ORF">SAMN04488133_3577</name>
</gene>
<evidence type="ECO:0000313" key="7">
    <source>
        <dbReference type="EMBL" id="QCC48720.1"/>
    </source>
</evidence>
<dbReference type="EMBL" id="CP031311">
    <property type="protein sequence ID" value="QCC48720.1"/>
    <property type="molecule type" value="Genomic_DNA"/>
</dbReference>
<keyword evidence="3" id="KW-0408">Iron</keyword>
<dbReference type="Proteomes" id="UP000296733">
    <property type="component" value="Chromosome"/>
</dbReference>
<dbReference type="InterPro" id="IPR017941">
    <property type="entry name" value="Rieske_2Fe-2S"/>
</dbReference>
<dbReference type="Proteomes" id="UP000236740">
    <property type="component" value="Unassembled WGS sequence"/>
</dbReference>
<dbReference type="GO" id="GO:0051537">
    <property type="term" value="F:2 iron, 2 sulfur cluster binding"/>
    <property type="evidence" value="ECO:0007669"/>
    <property type="project" value="UniProtKB-KW"/>
</dbReference>
<keyword evidence="8" id="KW-0223">Dioxygenase</keyword>
<evidence type="ECO:0000256" key="1">
    <source>
        <dbReference type="ARBA" id="ARBA00022714"/>
    </source>
</evidence>
<name>A0A1H6CMY5_9EURY</name>
<organism evidence="8 9">
    <name type="scientific">Halobellus limi</name>
    <dbReference type="NCBI Taxonomy" id="699433"/>
    <lineage>
        <taxon>Archaea</taxon>
        <taxon>Methanobacteriati</taxon>
        <taxon>Methanobacteriota</taxon>
        <taxon>Stenosarchaea group</taxon>
        <taxon>Halobacteria</taxon>
        <taxon>Halobacteriales</taxon>
        <taxon>Haloferacaceae</taxon>
        <taxon>Halobellus</taxon>
    </lineage>
</organism>
<feature type="domain" description="Rieske" evidence="6">
    <location>
        <begin position="3"/>
        <end position="118"/>
    </location>
</feature>
<evidence type="ECO:0000313" key="10">
    <source>
        <dbReference type="Proteomes" id="UP000296733"/>
    </source>
</evidence>
<keyword evidence="1" id="KW-0001">2Fe-2S</keyword>
<sequence>MTRVRVADADAFDDGSRAVVTLNGHEIAVVNHDGECYAILNRCAHDGGSLDEGKVHGRLVADVTEPGERDVERFCEDPSITCPLHGWEYDLETGVHVGDGGIQLPTFDVVEADGDLYVTDGDASD</sequence>
<dbReference type="AlphaFoldDB" id="A0A1H6CMY5"/>
<dbReference type="GO" id="GO:0046872">
    <property type="term" value="F:metal ion binding"/>
    <property type="evidence" value="ECO:0007669"/>
    <property type="project" value="UniProtKB-KW"/>
</dbReference>
<evidence type="ECO:0000256" key="5">
    <source>
        <dbReference type="ARBA" id="ARBA00034078"/>
    </source>
</evidence>
<reference evidence="7 10" key="2">
    <citation type="journal article" date="2019" name="Nat. Commun.">
        <title>A new type of DNA phosphorothioation-based antiviral system in archaea.</title>
        <authorList>
            <person name="Xiong L."/>
            <person name="Liu S."/>
            <person name="Chen S."/>
            <person name="Xiao Y."/>
            <person name="Zhu B."/>
            <person name="Gao Y."/>
            <person name="Zhang Y."/>
            <person name="Chen B."/>
            <person name="Luo J."/>
            <person name="Deng Z."/>
            <person name="Chen X."/>
            <person name="Wang L."/>
            <person name="Chen S."/>
        </authorList>
    </citation>
    <scope>NUCLEOTIDE SEQUENCE [LARGE SCALE GENOMIC DNA]</scope>
    <source>
        <strain evidence="7 10">CGMCC 1.10331</strain>
    </source>
</reference>
<dbReference type="GeneID" id="39859274"/>
<comment type="cofactor">
    <cofactor evidence="5">
        <name>[2Fe-2S] cluster</name>
        <dbReference type="ChEBI" id="CHEBI:190135"/>
    </cofactor>
</comment>
<dbReference type="Pfam" id="PF00355">
    <property type="entry name" value="Rieske"/>
    <property type="match status" value="1"/>
</dbReference>
<dbReference type="RefSeq" id="WP_103993110.1">
    <property type="nucleotide sequence ID" value="NZ_CP031311.1"/>
</dbReference>
<dbReference type="Gene3D" id="2.102.10.10">
    <property type="entry name" value="Rieske [2Fe-2S] iron-sulphur domain"/>
    <property type="match status" value="1"/>
</dbReference>
<evidence type="ECO:0000256" key="2">
    <source>
        <dbReference type="ARBA" id="ARBA00022723"/>
    </source>
</evidence>
<dbReference type="PANTHER" id="PTHR21496:SF0">
    <property type="entry name" value="RIESKE DOMAIN-CONTAINING PROTEIN"/>
    <property type="match status" value="1"/>
</dbReference>
<keyword evidence="2" id="KW-0479">Metal-binding</keyword>
<dbReference type="EMBL" id="FNVN01000008">
    <property type="protein sequence ID" value="SEG74300.1"/>
    <property type="molecule type" value="Genomic_DNA"/>
</dbReference>
<dbReference type="PROSITE" id="PS51296">
    <property type="entry name" value="RIESKE"/>
    <property type="match status" value="1"/>
</dbReference>
<evidence type="ECO:0000259" key="6">
    <source>
        <dbReference type="PROSITE" id="PS51296"/>
    </source>
</evidence>
<evidence type="ECO:0000256" key="3">
    <source>
        <dbReference type="ARBA" id="ARBA00023004"/>
    </source>
</evidence>
<accession>A0A1H6CMY5</accession>
<evidence type="ECO:0000256" key="4">
    <source>
        <dbReference type="ARBA" id="ARBA00023014"/>
    </source>
</evidence>
<dbReference type="KEGG" id="hlm:DV707_14225"/>
<dbReference type="InterPro" id="IPR036922">
    <property type="entry name" value="Rieske_2Fe-2S_sf"/>
</dbReference>
<keyword evidence="4" id="KW-0411">Iron-sulfur</keyword>
<evidence type="ECO:0000313" key="9">
    <source>
        <dbReference type="Proteomes" id="UP000236740"/>
    </source>
</evidence>
<dbReference type="PANTHER" id="PTHR21496">
    <property type="entry name" value="FERREDOXIN-RELATED"/>
    <property type="match status" value="1"/>
</dbReference>
<dbReference type="OrthoDB" id="6837at2157"/>
<dbReference type="SUPFAM" id="SSF50022">
    <property type="entry name" value="ISP domain"/>
    <property type="match status" value="1"/>
</dbReference>
<keyword evidence="9" id="KW-1185">Reference proteome</keyword>
<reference evidence="8 9" key="1">
    <citation type="submission" date="2016-10" db="EMBL/GenBank/DDBJ databases">
        <authorList>
            <person name="de Groot N.N."/>
        </authorList>
    </citation>
    <scope>NUCLEOTIDE SEQUENCE [LARGE SCALE GENOMIC DNA]</scope>
    <source>
        <strain evidence="8 9">CGMCC 1.10331</strain>
    </source>
</reference>
<protein>
    <submittedName>
        <fullName evidence="8">Ferredoxin subunit of nitrite reductase or a ring-hydroxylating dioxygenase</fullName>
    </submittedName>
    <submittedName>
        <fullName evidence="7">Rieske (2Fe-2S) protein</fullName>
    </submittedName>
</protein>